<evidence type="ECO:0000256" key="1">
    <source>
        <dbReference type="ARBA" id="ARBA00001526"/>
    </source>
</evidence>
<dbReference type="PRINTS" id="PR00118">
    <property type="entry name" value="BLACTAMASEA"/>
</dbReference>
<evidence type="ECO:0000256" key="7">
    <source>
        <dbReference type="SAM" id="SignalP"/>
    </source>
</evidence>
<dbReference type="NCBIfam" id="NF033103">
    <property type="entry name" value="bla_class_A"/>
    <property type="match status" value="1"/>
</dbReference>
<dbReference type="PROSITE" id="PS00146">
    <property type="entry name" value="BETA_LACTAMASE_A"/>
    <property type="match status" value="1"/>
</dbReference>
<dbReference type="GO" id="GO:0046677">
    <property type="term" value="P:response to antibiotic"/>
    <property type="evidence" value="ECO:0007669"/>
    <property type="project" value="UniProtKB-UniRule"/>
</dbReference>
<dbReference type="RefSeq" id="WP_088754887.1">
    <property type="nucleotide sequence ID" value="NZ_NJGV01000007.1"/>
</dbReference>
<evidence type="ECO:0000313" key="10">
    <source>
        <dbReference type="Proteomes" id="UP000214747"/>
    </source>
</evidence>
<evidence type="ECO:0000256" key="6">
    <source>
        <dbReference type="RuleBase" id="RU361140"/>
    </source>
</evidence>
<comment type="catalytic activity">
    <reaction evidence="1 6">
        <text>a beta-lactam + H2O = a substituted beta-amino acid</text>
        <dbReference type="Rhea" id="RHEA:20401"/>
        <dbReference type="ChEBI" id="CHEBI:15377"/>
        <dbReference type="ChEBI" id="CHEBI:35627"/>
        <dbReference type="ChEBI" id="CHEBI:140347"/>
        <dbReference type="EC" id="3.5.2.6"/>
    </reaction>
</comment>
<dbReference type="PROSITE" id="PS51318">
    <property type="entry name" value="TAT"/>
    <property type="match status" value="1"/>
</dbReference>
<keyword evidence="7" id="KW-0732">Signal</keyword>
<comment type="similarity">
    <text evidence="2 6">Belongs to the class-A beta-lactamase family.</text>
</comment>
<dbReference type="SUPFAM" id="SSF56601">
    <property type="entry name" value="beta-lactamase/transpeptidase-like"/>
    <property type="match status" value="1"/>
</dbReference>
<comment type="caution">
    <text evidence="9">The sequence shown here is derived from an EMBL/GenBank/DDBJ whole genome shotgun (WGS) entry which is preliminary data.</text>
</comment>
<proteinExistence type="inferred from homology"/>
<name>A0A225SVK4_9BURK</name>
<accession>A0A225SVK4</accession>
<evidence type="ECO:0000256" key="5">
    <source>
        <dbReference type="ARBA" id="ARBA00023251"/>
    </source>
</evidence>
<dbReference type="InterPro" id="IPR045155">
    <property type="entry name" value="Beta-lactam_cat"/>
</dbReference>
<gene>
    <name evidence="9" type="ORF">CEJ45_09455</name>
</gene>
<keyword evidence="4 6" id="KW-0378">Hydrolase</keyword>
<dbReference type="InterPro" id="IPR006311">
    <property type="entry name" value="TAT_signal"/>
</dbReference>
<feature type="domain" description="Beta-lactamase class A catalytic" evidence="8">
    <location>
        <begin position="55"/>
        <end position="272"/>
    </location>
</feature>
<dbReference type="AlphaFoldDB" id="A0A225SVK4"/>
<dbReference type="PANTHER" id="PTHR35333:SF3">
    <property type="entry name" value="BETA-LACTAMASE-TYPE TRANSPEPTIDASE FOLD CONTAINING PROTEIN"/>
    <property type="match status" value="1"/>
</dbReference>
<feature type="signal peptide" evidence="7">
    <location>
        <begin position="1"/>
        <end position="24"/>
    </location>
</feature>
<evidence type="ECO:0000259" key="8">
    <source>
        <dbReference type="Pfam" id="PF13354"/>
    </source>
</evidence>
<organism evidence="9 10">
    <name type="scientific">Herbaspirillum aquaticum</name>
    <dbReference type="NCBI Taxonomy" id="568783"/>
    <lineage>
        <taxon>Bacteria</taxon>
        <taxon>Pseudomonadati</taxon>
        <taxon>Pseudomonadota</taxon>
        <taxon>Betaproteobacteria</taxon>
        <taxon>Burkholderiales</taxon>
        <taxon>Oxalobacteraceae</taxon>
        <taxon>Herbaspirillum</taxon>
    </lineage>
</organism>
<dbReference type="Gene3D" id="3.40.710.10">
    <property type="entry name" value="DD-peptidase/beta-lactamase superfamily"/>
    <property type="match status" value="1"/>
</dbReference>
<dbReference type="EC" id="3.5.2.6" evidence="3 6"/>
<evidence type="ECO:0000256" key="3">
    <source>
        <dbReference type="ARBA" id="ARBA00012865"/>
    </source>
</evidence>
<dbReference type="InterPro" id="IPR012338">
    <property type="entry name" value="Beta-lactam/transpept-like"/>
</dbReference>
<dbReference type="EMBL" id="NJGV01000007">
    <property type="protein sequence ID" value="OWY34972.1"/>
    <property type="molecule type" value="Genomic_DNA"/>
</dbReference>
<keyword evidence="5 6" id="KW-0046">Antibiotic resistance</keyword>
<evidence type="ECO:0000256" key="4">
    <source>
        <dbReference type="ARBA" id="ARBA00022801"/>
    </source>
</evidence>
<dbReference type="GO" id="GO:0008800">
    <property type="term" value="F:beta-lactamase activity"/>
    <property type="evidence" value="ECO:0007669"/>
    <property type="project" value="UniProtKB-UniRule"/>
</dbReference>
<evidence type="ECO:0000313" key="9">
    <source>
        <dbReference type="EMBL" id="OWY34972.1"/>
    </source>
</evidence>
<reference evidence="9 10" key="1">
    <citation type="journal article" date="2010" name="Int. J. Syst. Evol. Microbiol.">
        <title>Reclassification of Herbaspirillum putei as a later heterotypic synonym of Herbaspirillum huttiense, with the description of H. huttiense subsp. huttiense subsp. nov. and H. huttiense subsp. putei subsp. nov., comb. nov., and description of Herbaspirillum aquaticum sp. nov.</title>
        <authorList>
            <person name="Dobritsa A.P."/>
            <person name="Reddy M.C."/>
            <person name="Samadpour M."/>
        </authorList>
    </citation>
    <scope>NUCLEOTIDE SEQUENCE [LARGE SCALE GENOMIC DNA]</scope>
    <source>
        <strain evidence="9 10">IEH 4430</strain>
    </source>
</reference>
<dbReference type="Proteomes" id="UP000214747">
    <property type="component" value="Unassembled WGS sequence"/>
</dbReference>
<dbReference type="GO" id="GO:0030655">
    <property type="term" value="P:beta-lactam antibiotic catabolic process"/>
    <property type="evidence" value="ECO:0007669"/>
    <property type="project" value="InterPro"/>
</dbReference>
<dbReference type="InterPro" id="IPR000871">
    <property type="entry name" value="Beta-lactam_class-A"/>
</dbReference>
<feature type="chain" id="PRO_5013075999" description="Beta-lactamase" evidence="7">
    <location>
        <begin position="25"/>
        <end position="299"/>
    </location>
</feature>
<protein>
    <recommendedName>
        <fullName evidence="3 6">Beta-lactamase</fullName>
        <ecNumber evidence="3 6">3.5.2.6</ecNumber>
    </recommendedName>
</protein>
<evidence type="ECO:0000256" key="2">
    <source>
        <dbReference type="ARBA" id="ARBA00009009"/>
    </source>
</evidence>
<dbReference type="InterPro" id="IPR023650">
    <property type="entry name" value="Beta-lactam_class-A_AS"/>
</dbReference>
<keyword evidence="10" id="KW-1185">Reference proteome</keyword>
<dbReference type="Pfam" id="PF13354">
    <property type="entry name" value="Beta-lactamase2"/>
    <property type="match status" value="1"/>
</dbReference>
<dbReference type="PANTHER" id="PTHR35333">
    <property type="entry name" value="BETA-LACTAMASE"/>
    <property type="match status" value="1"/>
</dbReference>
<sequence length="299" mass="32114">MTGRRHFLSLAALAGAGLISRSWAADSTRTSKTEDSSTLTAPLSRLEADIGGRLGVSLVDTAGGRHWGYRADERFPMCSTFKFLAAAAVLRRVDQGREQLERRIVYRQQDLVPYSPTTGKHTGGEGLSVAQLCEAAVTLSDNTAANLMLASMDGPAGLTRYIRTLGDELTRLDRNEPTLNEATPGDPRDTTTPAAMTADLRQLVLGNALTPASRQQLTQWLVANQTGDKRVRAGLPKNWKVGDKTGTGRLGTANDVGVVWTDKGAPLLFAVYLTENAATDARRDAVHAEVGRLIGQLMA</sequence>